<dbReference type="InterPro" id="IPR044816">
    <property type="entry name" value="BURP"/>
</dbReference>
<name>A0A7N0SZM5_KALFE</name>
<dbReference type="AlphaFoldDB" id="A0A7N0SZM5"/>
<dbReference type="Proteomes" id="UP000594263">
    <property type="component" value="Unplaced"/>
</dbReference>
<dbReference type="OMA" id="SSEHIFF"/>
<dbReference type="SMART" id="SM01045">
    <property type="entry name" value="BURP"/>
    <property type="match status" value="1"/>
</dbReference>
<proteinExistence type="predicted"/>
<evidence type="ECO:0000259" key="1">
    <source>
        <dbReference type="PROSITE" id="PS51277"/>
    </source>
</evidence>
<accession>A0A7N0SZM5</accession>
<dbReference type="Gramene" id="Kaladp0015s0188.1.v1.1">
    <property type="protein sequence ID" value="Kaladp0015s0188.1.v1.1"/>
    <property type="gene ID" value="Kaladp0015s0188.v1.1"/>
</dbReference>
<dbReference type="InterPro" id="IPR004873">
    <property type="entry name" value="BURP_dom"/>
</dbReference>
<protein>
    <recommendedName>
        <fullName evidence="1">BURP domain-containing protein</fullName>
    </recommendedName>
</protein>
<dbReference type="Pfam" id="PF03181">
    <property type="entry name" value="BURP"/>
    <property type="match status" value="2"/>
</dbReference>
<dbReference type="PANTHER" id="PTHR31236:SF32">
    <property type="entry name" value="BURP DOMAIN PROTEIN USPL1-LIKE"/>
    <property type="match status" value="1"/>
</dbReference>
<organism evidence="2 3">
    <name type="scientific">Kalanchoe fedtschenkoi</name>
    <name type="common">Lavender scallops</name>
    <name type="synonym">South American air plant</name>
    <dbReference type="NCBI Taxonomy" id="63787"/>
    <lineage>
        <taxon>Eukaryota</taxon>
        <taxon>Viridiplantae</taxon>
        <taxon>Streptophyta</taxon>
        <taxon>Embryophyta</taxon>
        <taxon>Tracheophyta</taxon>
        <taxon>Spermatophyta</taxon>
        <taxon>Magnoliopsida</taxon>
        <taxon>eudicotyledons</taxon>
        <taxon>Gunneridae</taxon>
        <taxon>Pentapetalae</taxon>
        <taxon>Saxifragales</taxon>
        <taxon>Crassulaceae</taxon>
        <taxon>Kalanchoe</taxon>
    </lineage>
</organism>
<evidence type="ECO:0000313" key="3">
    <source>
        <dbReference type="Proteomes" id="UP000594263"/>
    </source>
</evidence>
<reference evidence="2" key="1">
    <citation type="submission" date="2021-01" db="UniProtKB">
        <authorList>
            <consortium name="EnsemblPlants"/>
        </authorList>
    </citation>
    <scope>IDENTIFICATION</scope>
</reference>
<sequence length="208" mass="23271">MCARNVTAAANHGTKEELDSSEHIFFKLSDLRLGQTMAVYFPKRDSKASPEFLPKQDADAVPFSSADLQRLLSLFNFSPASPQAEATRIKVLTTTHLKTSKTRFQNYTINENPEEVHASRVVSCHTMPYPYAVYYCHSLKSGNKVFRVSLLGQNGDLVKAVGVCHLDTSQWNPDHVLFRVLNVKPGESPVCHFVPADNLIWVPKLDPI</sequence>
<dbReference type="PROSITE" id="PS51277">
    <property type="entry name" value="BURP"/>
    <property type="match status" value="1"/>
</dbReference>
<evidence type="ECO:0000313" key="2">
    <source>
        <dbReference type="EnsemblPlants" id="Kaladp0015s0188.1.v1.1"/>
    </source>
</evidence>
<feature type="domain" description="BURP" evidence="1">
    <location>
        <begin position="1"/>
        <end position="204"/>
    </location>
</feature>
<dbReference type="PANTHER" id="PTHR31236">
    <property type="entry name" value="BURP DOMAIN PROTEIN USPL1-LIKE"/>
    <property type="match status" value="1"/>
</dbReference>
<keyword evidence="3" id="KW-1185">Reference proteome</keyword>
<dbReference type="EnsemblPlants" id="Kaladp0015s0188.1.v1.1">
    <property type="protein sequence ID" value="Kaladp0015s0188.1.v1.1"/>
    <property type="gene ID" value="Kaladp0015s0188.v1.1"/>
</dbReference>